<dbReference type="GO" id="GO:0005524">
    <property type="term" value="F:ATP binding"/>
    <property type="evidence" value="ECO:0007669"/>
    <property type="project" value="InterPro"/>
</dbReference>
<keyword evidence="1" id="KW-0648">Protein biosynthesis</keyword>
<evidence type="ECO:0000259" key="3">
    <source>
        <dbReference type="Pfam" id="PF20974"/>
    </source>
</evidence>
<accession>X1VVN6</accession>
<feature type="domain" description="tRNA synthetases class I (E and Q) anti-codon binding" evidence="3">
    <location>
        <begin position="148"/>
        <end position="224"/>
    </location>
</feature>
<dbReference type="PANTHER" id="PTHR43097:SF5">
    <property type="entry name" value="GLUTAMATE--TRNA LIGASE"/>
    <property type="match status" value="1"/>
</dbReference>
<comment type="caution">
    <text evidence="4">The sequence shown here is derived from an EMBL/GenBank/DDBJ whole genome shotgun (WGS) entry which is preliminary data.</text>
</comment>
<evidence type="ECO:0000256" key="1">
    <source>
        <dbReference type="ARBA" id="ARBA00022917"/>
    </source>
</evidence>
<proteinExistence type="predicted"/>
<dbReference type="InterPro" id="IPR049437">
    <property type="entry name" value="tRNA-synt_1c_C2"/>
</dbReference>
<dbReference type="Pfam" id="PF03950">
    <property type="entry name" value="tRNA-synt_1c_C"/>
    <property type="match status" value="1"/>
</dbReference>
<feature type="domain" description="Glutamyl/glutaminyl-tRNA synthetase class Ib anti-codon binding" evidence="2">
    <location>
        <begin position="30"/>
        <end position="131"/>
    </location>
</feature>
<dbReference type="AlphaFoldDB" id="X1VVN6"/>
<name>X1VVN6_9ZZZZ</name>
<gene>
    <name evidence="4" type="ORF">S12H4_44344</name>
</gene>
<evidence type="ECO:0000259" key="2">
    <source>
        <dbReference type="Pfam" id="PF03950"/>
    </source>
</evidence>
<dbReference type="InterPro" id="IPR020056">
    <property type="entry name" value="Rbsml_bL25/Gln-tRNA_synth_N"/>
</dbReference>
<dbReference type="PANTHER" id="PTHR43097">
    <property type="entry name" value="GLUTAMINE-TRNA LIGASE"/>
    <property type="match status" value="1"/>
</dbReference>
<feature type="non-terminal residue" evidence="4">
    <location>
        <position position="1"/>
    </location>
</feature>
<dbReference type="Pfam" id="PF20974">
    <property type="entry name" value="tRNA-synt_1c_C2"/>
    <property type="match status" value="1"/>
</dbReference>
<dbReference type="InterPro" id="IPR050132">
    <property type="entry name" value="Gln/Glu-tRNA_Ligase"/>
</dbReference>
<dbReference type="SUPFAM" id="SSF50715">
    <property type="entry name" value="Ribosomal protein L25-like"/>
    <property type="match status" value="1"/>
</dbReference>
<feature type="non-terminal residue" evidence="4">
    <location>
        <position position="257"/>
    </location>
</feature>
<dbReference type="GO" id="GO:0004819">
    <property type="term" value="F:glutamine-tRNA ligase activity"/>
    <property type="evidence" value="ECO:0007669"/>
    <property type="project" value="TreeGrafter"/>
</dbReference>
<protein>
    <submittedName>
        <fullName evidence="4">Uncharacterized protein</fullName>
    </submittedName>
</protein>
<reference evidence="4" key="1">
    <citation type="journal article" date="2014" name="Front. Microbiol.">
        <title>High frequency of phylogenetically diverse reductive dehalogenase-homologous genes in deep subseafloor sedimentary metagenomes.</title>
        <authorList>
            <person name="Kawai M."/>
            <person name="Futagami T."/>
            <person name="Toyoda A."/>
            <person name="Takaki Y."/>
            <person name="Nishi S."/>
            <person name="Hori S."/>
            <person name="Arai W."/>
            <person name="Tsubouchi T."/>
            <person name="Morono Y."/>
            <person name="Uchiyama I."/>
            <person name="Ito T."/>
            <person name="Fujiyama A."/>
            <person name="Inagaki F."/>
            <person name="Takami H."/>
        </authorList>
    </citation>
    <scope>NUCLEOTIDE SEQUENCE</scope>
    <source>
        <strain evidence="4">Expedition CK06-06</strain>
    </source>
</reference>
<dbReference type="InterPro" id="IPR011035">
    <property type="entry name" value="Ribosomal_bL25/Gln-tRNA_synth"/>
</dbReference>
<dbReference type="FunFam" id="2.40.240.10:FF:000001">
    <property type="entry name" value="Glutamine--tRNA ligase"/>
    <property type="match status" value="1"/>
</dbReference>
<sequence>CSRVGVSKTNSTVDISFLEYFIREDLNKRSPRVMAVLRPLKVIIDNYPEGKVEEVEAENNPEDPAAGTRLLSFSRVLYIEQEDFREDPPKKYFRLSPGREVRLKHAYYITCTRVVKDESTGEILEVHCTYDPETRGGWSEDGRKVRGTLHWVSAEHALDGEVRLYDLLFTKENPGEEEEGGDFKDNLNPNSLEVLEGVKLESSLRGAVPGDRYQFLRQGYFCVDPDSKENRVVFDRTVTLRDSWAKIEKSLRKGRRR</sequence>
<organism evidence="4">
    <name type="scientific">marine sediment metagenome</name>
    <dbReference type="NCBI Taxonomy" id="412755"/>
    <lineage>
        <taxon>unclassified sequences</taxon>
        <taxon>metagenomes</taxon>
        <taxon>ecological metagenomes</taxon>
    </lineage>
</organism>
<dbReference type="GO" id="GO:0005829">
    <property type="term" value="C:cytosol"/>
    <property type="evidence" value="ECO:0007669"/>
    <property type="project" value="TreeGrafter"/>
</dbReference>
<dbReference type="Gene3D" id="2.40.240.10">
    <property type="entry name" value="Ribosomal Protein L25, Chain P"/>
    <property type="match status" value="2"/>
</dbReference>
<dbReference type="InterPro" id="IPR020059">
    <property type="entry name" value="Glu/Gln-tRNA-synth_Ib_codon-bd"/>
</dbReference>
<dbReference type="GO" id="GO:0006425">
    <property type="term" value="P:glutaminyl-tRNA aminoacylation"/>
    <property type="evidence" value="ECO:0007669"/>
    <property type="project" value="TreeGrafter"/>
</dbReference>
<dbReference type="EMBL" id="BARW01027314">
    <property type="protein sequence ID" value="GAJ14765.1"/>
    <property type="molecule type" value="Genomic_DNA"/>
</dbReference>
<evidence type="ECO:0000313" key="4">
    <source>
        <dbReference type="EMBL" id="GAJ14765.1"/>
    </source>
</evidence>